<dbReference type="InterPro" id="IPR011335">
    <property type="entry name" value="Restrct_endonuc-II-like"/>
</dbReference>
<gene>
    <name evidence="3" type="ORF">ISF26_21515</name>
</gene>
<protein>
    <submittedName>
        <fullName evidence="3">Uma2 family endonuclease</fullName>
    </submittedName>
</protein>
<dbReference type="Proteomes" id="UP001054846">
    <property type="component" value="Chromosome"/>
</dbReference>
<organism evidence="3 4">
    <name type="scientific">Gloeobacter morelensis MG652769</name>
    <dbReference type="NCBI Taxonomy" id="2781736"/>
    <lineage>
        <taxon>Bacteria</taxon>
        <taxon>Bacillati</taxon>
        <taxon>Cyanobacteriota</taxon>
        <taxon>Cyanophyceae</taxon>
        <taxon>Gloeobacterales</taxon>
        <taxon>Gloeobacteraceae</taxon>
        <taxon>Gloeobacter</taxon>
        <taxon>Gloeobacter morelensis</taxon>
    </lineage>
</organism>
<dbReference type="CDD" id="cd06260">
    <property type="entry name" value="DUF820-like"/>
    <property type="match status" value="1"/>
</dbReference>
<reference evidence="3 4" key="1">
    <citation type="journal article" date="2021" name="Genome Biol. Evol.">
        <title>Complete Genome Sequencing of a Novel Gloeobacter Species from a Waterfall Cave in Mexico.</title>
        <authorList>
            <person name="Saw J.H."/>
            <person name="Cardona T."/>
            <person name="Montejano G."/>
        </authorList>
    </citation>
    <scope>NUCLEOTIDE SEQUENCE [LARGE SCALE GENOMIC DNA]</scope>
    <source>
        <strain evidence="3">MG652769</strain>
    </source>
</reference>
<keyword evidence="4" id="KW-1185">Reference proteome</keyword>
<dbReference type="InterPro" id="IPR012296">
    <property type="entry name" value="Nuclease_put_TT1808"/>
</dbReference>
<keyword evidence="3" id="KW-0378">Hydrolase</keyword>
<feature type="domain" description="Putative restriction endonuclease" evidence="2">
    <location>
        <begin position="16"/>
        <end position="190"/>
    </location>
</feature>
<dbReference type="PANTHER" id="PTHR34107">
    <property type="entry name" value="SLL0198 PROTEIN-RELATED"/>
    <property type="match status" value="1"/>
</dbReference>
<evidence type="ECO:0000256" key="1">
    <source>
        <dbReference type="SAM" id="MobiDB-lite"/>
    </source>
</evidence>
<dbReference type="InterPro" id="IPR008538">
    <property type="entry name" value="Uma2"/>
</dbReference>
<dbReference type="Pfam" id="PF05685">
    <property type="entry name" value="Uma2"/>
    <property type="match status" value="1"/>
</dbReference>
<name>A0ABY3PL36_9CYAN</name>
<dbReference type="EMBL" id="CP063845">
    <property type="protein sequence ID" value="UFP94299.1"/>
    <property type="molecule type" value="Genomic_DNA"/>
</dbReference>
<proteinExistence type="predicted"/>
<accession>A0ABY3PL36</accession>
<evidence type="ECO:0000313" key="4">
    <source>
        <dbReference type="Proteomes" id="UP001054846"/>
    </source>
</evidence>
<dbReference type="PANTHER" id="PTHR34107:SF2">
    <property type="entry name" value="SLL0888 PROTEIN"/>
    <property type="match status" value="1"/>
</dbReference>
<keyword evidence="3" id="KW-0540">Nuclease</keyword>
<dbReference type="Gene3D" id="3.90.1570.10">
    <property type="entry name" value="tt1808, chain A"/>
    <property type="match status" value="1"/>
</dbReference>
<sequence>MIQTAASEPSGKTMTFEEYVLYQGEPGIRYELFRGHLEPMTTPTGLHTSICEFIASRLQRHCAAQRLPLVAKSTVGVRTEEDTSRIPDVVVCSRELWERLCARPGAGILDTGETPLLVVEVVSEDWRRDYVRKRAEYAMVDISEYWIVDPVRQRVWVLSDPQSENSYERVEFQSGDQLVSVQFPQLELTVDTLLSPPLVEDVIREEQTQLQQARQETEQARQEAAQAKQQAERERQRSERLAAYLRERGIDPEAL</sequence>
<keyword evidence="3" id="KW-0255">Endonuclease</keyword>
<dbReference type="GO" id="GO:0004519">
    <property type="term" value="F:endonuclease activity"/>
    <property type="evidence" value="ECO:0007669"/>
    <property type="project" value="UniProtKB-KW"/>
</dbReference>
<evidence type="ECO:0000313" key="3">
    <source>
        <dbReference type="EMBL" id="UFP94299.1"/>
    </source>
</evidence>
<evidence type="ECO:0000259" key="2">
    <source>
        <dbReference type="Pfam" id="PF05685"/>
    </source>
</evidence>
<dbReference type="RefSeq" id="WP_230841358.1">
    <property type="nucleotide sequence ID" value="NZ_CP063845.1"/>
</dbReference>
<dbReference type="SUPFAM" id="SSF52980">
    <property type="entry name" value="Restriction endonuclease-like"/>
    <property type="match status" value="1"/>
</dbReference>
<feature type="region of interest" description="Disordered" evidence="1">
    <location>
        <begin position="210"/>
        <end position="238"/>
    </location>
</feature>